<dbReference type="RefSeq" id="XP_065824758.1">
    <property type="nucleotide sequence ID" value="XM_065968686.1"/>
</dbReference>
<feature type="region of interest" description="Disordered" evidence="1">
    <location>
        <begin position="574"/>
        <end position="659"/>
    </location>
</feature>
<reference evidence="2" key="2">
    <citation type="submission" date="2024-02" db="EMBL/GenBank/DDBJ databases">
        <title>Comparative genomics of Cryptococcus and Kwoniella reveals pathogenesis evolution and contrasting modes of karyotype evolution via chromosome fusion or intercentromeric recombination.</title>
        <authorList>
            <person name="Coelho M.A."/>
            <person name="David-Palma M."/>
            <person name="Shea T."/>
            <person name="Bowers K."/>
            <person name="McGinley-Smith S."/>
            <person name="Mohammad A.W."/>
            <person name="Gnirke A."/>
            <person name="Yurkov A.M."/>
            <person name="Nowrousian M."/>
            <person name="Sun S."/>
            <person name="Cuomo C.A."/>
            <person name="Heitman J."/>
        </authorList>
    </citation>
    <scope>NUCLEOTIDE SEQUENCE</scope>
    <source>
        <strain evidence="2">CBS 10117</strain>
    </source>
</reference>
<dbReference type="Proteomes" id="UP000078595">
    <property type="component" value="Chromosome 3"/>
</dbReference>
<feature type="compositionally biased region" description="Acidic residues" evidence="1">
    <location>
        <begin position="76"/>
        <end position="87"/>
    </location>
</feature>
<evidence type="ECO:0000313" key="3">
    <source>
        <dbReference type="Proteomes" id="UP000078595"/>
    </source>
</evidence>
<dbReference type="GeneID" id="28966776"/>
<feature type="region of interest" description="Disordered" evidence="1">
    <location>
        <begin position="776"/>
        <end position="821"/>
    </location>
</feature>
<dbReference type="EMBL" id="CP144532">
    <property type="protein sequence ID" value="WWC60484.1"/>
    <property type="molecule type" value="Genomic_DNA"/>
</dbReference>
<feature type="compositionally biased region" description="Polar residues" evidence="1">
    <location>
        <begin position="222"/>
        <end position="236"/>
    </location>
</feature>
<gene>
    <name evidence="2" type="ORF">I303_103057</name>
</gene>
<feature type="region of interest" description="Disordered" evidence="1">
    <location>
        <begin position="1"/>
        <end position="92"/>
    </location>
</feature>
<proteinExistence type="predicted"/>
<feature type="compositionally biased region" description="Low complexity" evidence="1">
    <location>
        <begin position="1"/>
        <end position="52"/>
    </location>
</feature>
<evidence type="ECO:0000256" key="1">
    <source>
        <dbReference type="SAM" id="MobiDB-lite"/>
    </source>
</evidence>
<evidence type="ECO:0000313" key="2">
    <source>
        <dbReference type="EMBL" id="WWC60484.1"/>
    </source>
</evidence>
<sequence length="821" mass="91237">MISASLSYSASSTPSASSSSSSTSSASSAPTTPGTTLKSQSSQLDSAALATLIRQLKRSPESPSRLTLPPIMGVLTEEDEEDEEEAEQETHVVVEEVDSSPNTEMDGLYDIPEEDEEALAQQEREVSVKGAGIDRVLWVIDEEGSENHHQPAYETEVMPDDCFGEAFENVPPVSPEVGHSTTDIDRYSPPPPSPSMHHTLSPKLPDSPSVPEQCFPAHTDENSAQQAGSNPSNTQVEEPVSAVEADDTTDQFANSLCEAYPSVTPYIVPLVLPARRRRRTLSELEQYRKFAMNKAAIQSWHEAAALEQQRRSRELEEREGIWIRYRSRNIRFQGGKRERWGRPDSIYRAQSFPPSNLHVATQDYTNYYDDTTDQADQLPTDWYEYEEENGDLEIRHVEYASTSSPSSSPTIDIPISSDGYSDFDDFQHRDEDEIYSPLSDQLYTPALSDYGGEPRRFFPSATDILAPIREYTSVSAASPGLDHEIEEVQRMSIPEPGQCQVYGLGLGLTGMNHSPASEPAIEPIPDGNGRMSFDQMINLEEGKELGEDEISLVEMPIQAIFPERTFEEFKAAGREYTRQHREDRNRAMEMDRQRQSEDGRNRGSTRADGESDNDNASHRGRSSYREDLDGLPISMPIAERGRSRTRNRTIESELSKSRSTESYLTYIPLNSMDSYSSNRGPNQSSLDFDASFDGYDSKSSDYIPAHMLPDPGIKNGPASAFSDVNAKVLRSESLESIYSKTSSTSASASIRGAHGREILKRRHSAPGILDYRSTYLPLDSETSDTEGDSESGIKGEYGIMTREEGRMGRIRSKSDSDLPSA</sequence>
<feature type="compositionally biased region" description="Basic and acidic residues" evidence="1">
    <location>
        <begin position="648"/>
        <end position="659"/>
    </location>
</feature>
<dbReference type="AlphaFoldDB" id="A0AAJ8MG33"/>
<feature type="region of interest" description="Disordered" evidence="1">
    <location>
        <begin position="168"/>
        <end position="242"/>
    </location>
</feature>
<feature type="compositionally biased region" description="Basic and acidic residues" evidence="1">
    <location>
        <begin position="801"/>
        <end position="821"/>
    </location>
</feature>
<name>A0AAJ8MG33_9TREE</name>
<organism evidence="2 3">
    <name type="scientific">Kwoniella dejecticola CBS 10117</name>
    <dbReference type="NCBI Taxonomy" id="1296121"/>
    <lineage>
        <taxon>Eukaryota</taxon>
        <taxon>Fungi</taxon>
        <taxon>Dikarya</taxon>
        <taxon>Basidiomycota</taxon>
        <taxon>Agaricomycotina</taxon>
        <taxon>Tremellomycetes</taxon>
        <taxon>Tremellales</taxon>
        <taxon>Cryptococcaceae</taxon>
        <taxon>Kwoniella</taxon>
    </lineage>
</organism>
<keyword evidence="3" id="KW-1185">Reference proteome</keyword>
<feature type="compositionally biased region" description="Basic and acidic residues" evidence="1">
    <location>
        <begin position="574"/>
        <end position="609"/>
    </location>
</feature>
<accession>A0AAJ8MG33</accession>
<protein>
    <submittedName>
        <fullName evidence="2">Uncharacterized protein</fullName>
    </submittedName>
</protein>
<reference evidence="2" key="1">
    <citation type="submission" date="2013-07" db="EMBL/GenBank/DDBJ databases">
        <authorList>
            <consortium name="The Broad Institute Genome Sequencing Platform"/>
            <person name="Cuomo C."/>
            <person name="Litvintseva A."/>
            <person name="Chen Y."/>
            <person name="Heitman J."/>
            <person name="Sun S."/>
            <person name="Springer D."/>
            <person name="Dromer F."/>
            <person name="Young S.K."/>
            <person name="Zeng Q."/>
            <person name="Gargeya S."/>
            <person name="Fitzgerald M."/>
            <person name="Abouelleil A."/>
            <person name="Alvarado L."/>
            <person name="Berlin A.M."/>
            <person name="Chapman S.B."/>
            <person name="Dewar J."/>
            <person name="Goldberg J."/>
            <person name="Griggs A."/>
            <person name="Gujja S."/>
            <person name="Hansen M."/>
            <person name="Howarth C."/>
            <person name="Imamovic A."/>
            <person name="Larimer J."/>
            <person name="McCowan C."/>
            <person name="Murphy C."/>
            <person name="Pearson M."/>
            <person name="Priest M."/>
            <person name="Roberts A."/>
            <person name="Saif S."/>
            <person name="Shea T."/>
            <person name="Sykes S."/>
            <person name="Wortman J."/>
            <person name="Nusbaum C."/>
            <person name="Birren B."/>
        </authorList>
    </citation>
    <scope>NUCLEOTIDE SEQUENCE</scope>
    <source>
        <strain evidence="2">CBS 10117</strain>
    </source>
</reference>
<dbReference type="KEGG" id="kdj:28966776"/>